<evidence type="ECO:0000256" key="7">
    <source>
        <dbReference type="ARBA" id="ARBA00022777"/>
    </source>
</evidence>
<evidence type="ECO:0000313" key="18">
    <source>
        <dbReference type="Proteomes" id="UP000694864"/>
    </source>
</evidence>
<keyword evidence="18" id="KW-1185">Reference proteome</keyword>
<dbReference type="InterPro" id="IPR000719">
    <property type="entry name" value="Prot_kinase_dom"/>
</dbReference>
<dbReference type="Pfam" id="PF14380">
    <property type="entry name" value="WAK_assoc"/>
    <property type="match status" value="1"/>
</dbReference>
<keyword evidence="4 15" id="KW-0812">Transmembrane</keyword>
<dbReference type="Pfam" id="PF13947">
    <property type="entry name" value="GUB_WAK_bind"/>
    <property type="match status" value="2"/>
</dbReference>
<dbReference type="RefSeq" id="XP_010415242.1">
    <property type="nucleotide sequence ID" value="XM_010416940.2"/>
</dbReference>
<proteinExistence type="predicted"/>
<dbReference type="InterPro" id="IPR025287">
    <property type="entry name" value="WAK_GUB"/>
</dbReference>
<comment type="catalytic activity">
    <reaction evidence="12">
        <text>L-threonyl-[protein] + ATP = O-phospho-L-threonyl-[protein] + ADP + H(+)</text>
        <dbReference type="Rhea" id="RHEA:46608"/>
        <dbReference type="Rhea" id="RHEA-COMP:11060"/>
        <dbReference type="Rhea" id="RHEA-COMP:11605"/>
        <dbReference type="ChEBI" id="CHEBI:15378"/>
        <dbReference type="ChEBI" id="CHEBI:30013"/>
        <dbReference type="ChEBI" id="CHEBI:30616"/>
        <dbReference type="ChEBI" id="CHEBI:61977"/>
        <dbReference type="ChEBI" id="CHEBI:456216"/>
        <dbReference type="EC" id="2.7.11.1"/>
    </reaction>
</comment>
<dbReference type="EC" id="2.7.11.1" evidence="2"/>
<evidence type="ECO:0000256" key="11">
    <source>
        <dbReference type="ARBA" id="ARBA00023180"/>
    </source>
</evidence>
<dbReference type="InterPro" id="IPR017441">
    <property type="entry name" value="Protein_kinase_ATP_BS"/>
</dbReference>
<evidence type="ECO:0000256" key="12">
    <source>
        <dbReference type="ARBA" id="ARBA00047899"/>
    </source>
</evidence>
<dbReference type="PANTHER" id="PTHR47974">
    <property type="entry name" value="OS07G0415500 PROTEIN"/>
    <property type="match status" value="1"/>
</dbReference>
<keyword evidence="8 14" id="KW-0067">ATP-binding</keyword>
<keyword evidence="7" id="KW-0418">Kinase</keyword>
<feature type="binding site" evidence="14">
    <location>
        <position position="538"/>
    </location>
    <ligand>
        <name>ATP</name>
        <dbReference type="ChEBI" id="CHEBI:30616"/>
    </ligand>
</feature>
<evidence type="ECO:0000256" key="4">
    <source>
        <dbReference type="ARBA" id="ARBA00022692"/>
    </source>
</evidence>
<dbReference type="InterPro" id="IPR032872">
    <property type="entry name" value="WAK_assoc_C"/>
</dbReference>
<gene>
    <name evidence="19" type="primary">LOC104701289</name>
</gene>
<sequence length="822" mass="91845">MYHVPNSCLFFFFLSSLFYNLPCASSKEGLAWCETTQFQCGNITAGFPFWGGNRPEPCGHASLELRCNSKNITSLNILNHEYNVFHINQTSNNILRLVRADFLGSFCSASFKTTIFSPEISELPNYKNLTILYNCNPHLHYISNYTCPGRGVVSAYQNPIYQSFCQDNFTLSVPQTYFPEDKELNLTHLETVLREGVDVMVNTDEITCEECSFSSYYERCSPPFSCGDQASLLYPFWVRGREDCGHPYFKLDCSKEFAELTISFATYRILEANYDSGIIRLARLDYINNLCPLDAVNATFLDSVLPFAPQTEMLTIYYGCQKLSSPDASYFGELHCGSDKKATANYYVTRNLSSPSLYESNGLLSDNLRENCKKGVSIPVYASALNTPRLDSLQKTLQKGFQVEHNGNCSRCIESKGACGYNQTSENFVCYCKDGTYGINCASRKGSHGTSVTIIRIVSGSVAGVLLFMVLITLFLRFLRVREIRLRHRNLKALIPLEHYSYTQVKRITKSFAEVVGIGGFGIVYRGTLGDGRMVAVKVLKDSKGNGEDFINEVASMSRTSHVNIVSLLGFCSEGSKRAIIYEFLENGSLDKFISGKSLVSLDWTALYNIALGVARGLEYLHHGCQTRIVHFDIKPQNVLLDDDLCPKVSDFGLAKLCEKKGSILSIVDTRGTIGYIAPEMISRVYGNVSHKSDVYSYGMLVLDMIGARNKEKANQSSTSSTSTMYFPEWIYKDLEKGDDGRLNGNGFTCEDEDIAKKMTLVSLWCIQPSPLDRPPMNKVVEMIEGNLDALEVPPRPVFQIPTVPVQDSSTFSEGISGYAER</sequence>
<dbReference type="PROSITE" id="PS00107">
    <property type="entry name" value="PROTEIN_KINASE_ATP"/>
    <property type="match status" value="1"/>
</dbReference>
<dbReference type="SUPFAM" id="SSF56112">
    <property type="entry name" value="Protein kinase-like (PK-like)"/>
    <property type="match status" value="1"/>
</dbReference>
<dbReference type="PANTHER" id="PTHR47974:SF24">
    <property type="entry name" value="RECEPTOR-LIKE SERINE_THREONINE-PROTEIN KINASE"/>
    <property type="match status" value="1"/>
</dbReference>
<keyword evidence="11" id="KW-0325">Glycoprotein</keyword>
<keyword evidence="3" id="KW-0808">Transferase</keyword>
<dbReference type="InterPro" id="IPR011009">
    <property type="entry name" value="Kinase-like_dom_sf"/>
</dbReference>
<evidence type="ECO:0000256" key="14">
    <source>
        <dbReference type="PROSITE-ProRule" id="PRU10141"/>
    </source>
</evidence>
<reference evidence="18" key="1">
    <citation type="journal article" date="2014" name="Nat. Commun.">
        <title>The emerging biofuel crop Camelina sativa retains a highly undifferentiated hexaploid genome structure.</title>
        <authorList>
            <person name="Kagale S."/>
            <person name="Koh C."/>
            <person name="Nixon J."/>
            <person name="Bollina V."/>
            <person name="Clarke W.E."/>
            <person name="Tuteja R."/>
            <person name="Spillane C."/>
            <person name="Robinson S.J."/>
            <person name="Links M.G."/>
            <person name="Clarke C."/>
            <person name="Higgins E.E."/>
            <person name="Huebert T."/>
            <person name="Sharpe A.G."/>
            <person name="Parkin I.A."/>
        </authorList>
    </citation>
    <scope>NUCLEOTIDE SEQUENCE [LARGE SCALE GENOMIC DNA]</scope>
    <source>
        <strain evidence="18">cv. DH55</strain>
    </source>
</reference>
<evidence type="ECO:0000256" key="6">
    <source>
        <dbReference type="ARBA" id="ARBA00022741"/>
    </source>
</evidence>
<dbReference type="PROSITE" id="PS00108">
    <property type="entry name" value="PROTEIN_KINASE_ST"/>
    <property type="match status" value="1"/>
</dbReference>
<evidence type="ECO:0000256" key="8">
    <source>
        <dbReference type="ARBA" id="ARBA00022840"/>
    </source>
</evidence>
<evidence type="ECO:0000256" key="16">
    <source>
        <dbReference type="SAM" id="SignalP"/>
    </source>
</evidence>
<evidence type="ECO:0000256" key="5">
    <source>
        <dbReference type="ARBA" id="ARBA00022729"/>
    </source>
</evidence>
<dbReference type="Gene3D" id="1.10.510.10">
    <property type="entry name" value="Transferase(Phosphotransferase) domain 1"/>
    <property type="match status" value="1"/>
</dbReference>
<evidence type="ECO:0000256" key="1">
    <source>
        <dbReference type="ARBA" id="ARBA00004479"/>
    </source>
</evidence>
<keyword evidence="10 15" id="KW-0472">Membrane</keyword>
<feature type="chain" id="PRO_5045428624" description="non-specific serine/threonine protein kinase" evidence="16">
    <location>
        <begin position="27"/>
        <end position="822"/>
    </location>
</feature>
<evidence type="ECO:0000256" key="3">
    <source>
        <dbReference type="ARBA" id="ARBA00022679"/>
    </source>
</evidence>
<feature type="signal peptide" evidence="16">
    <location>
        <begin position="1"/>
        <end position="26"/>
    </location>
</feature>
<name>A0ABM0SRV8_CAMSA</name>
<dbReference type="Gene3D" id="3.30.200.20">
    <property type="entry name" value="Phosphorylase Kinase, domain 1"/>
    <property type="match status" value="1"/>
</dbReference>
<evidence type="ECO:0000313" key="19">
    <source>
        <dbReference type="RefSeq" id="XP_010415242.1"/>
    </source>
</evidence>
<evidence type="ECO:0000256" key="2">
    <source>
        <dbReference type="ARBA" id="ARBA00012513"/>
    </source>
</evidence>
<dbReference type="PROSITE" id="PS50011">
    <property type="entry name" value="PROTEIN_KINASE_DOM"/>
    <property type="match status" value="1"/>
</dbReference>
<evidence type="ECO:0000256" key="10">
    <source>
        <dbReference type="ARBA" id="ARBA00023136"/>
    </source>
</evidence>
<feature type="transmembrane region" description="Helical" evidence="15">
    <location>
        <begin position="454"/>
        <end position="479"/>
    </location>
</feature>
<accession>A0ABM0SRV8</accession>
<comment type="subcellular location">
    <subcellularLocation>
        <location evidence="1">Membrane</location>
        <topology evidence="1">Single-pass type I membrane protein</topology>
    </subcellularLocation>
</comment>
<feature type="domain" description="Protein kinase" evidence="17">
    <location>
        <begin position="510"/>
        <end position="799"/>
    </location>
</feature>
<dbReference type="Pfam" id="PF00069">
    <property type="entry name" value="Pkinase"/>
    <property type="match status" value="1"/>
</dbReference>
<evidence type="ECO:0000256" key="9">
    <source>
        <dbReference type="ARBA" id="ARBA00022989"/>
    </source>
</evidence>
<evidence type="ECO:0000256" key="15">
    <source>
        <dbReference type="SAM" id="Phobius"/>
    </source>
</evidence>
<keyword evidence="9 15" id="KW-1133">Transmembrane helix</keyword>
<dbReference type="InterPro" id="IPR008271">
    <property type="entry name" value="Ser/Thr_kinase_AS"/>
</dbReference>
<dbReference type="Proteomes" id="UP000694864">
    <property type="component" value="Chromosome 7"/>
</dbReference>
<protein>
    <recommendedName>
        <fullName evidence="2">non-specific serine/threonine protein kinase</fullName>
        <ecNumber evidence="2">2.7.11.1</ecNumber>
    </recommendedName>
</protein>
<reference evidence="19" key="2">
    <citation type="submission" date="2025-08" db="UniProtKB">
        <authorList>
            <consortium name="RefSeq"/>
        </authorList>
    </citation>
    <scope>IDENTIFICATION</scope>
    <source>
        <tissue evidence="19">Leaf</tissue>
    </source>
</reference>
<organism evidence="18 19">
    <name type="scientific">Camelina sativa</name>
    <name type="common">False flax</name>
    <name type="synonym">Myagrum sativum</name>
    <dbReference type="NCBI Taxonomy" id="90675"/>
    <lineage>
        <taxon>Eukaryota</taxon>
        <taxon>Viridiplantae</taxon>
        <taxon>Streptophyta</taxon>
        <taxon>Embryophyta</taxon>
        <taxon>Tracheophyta</taxon>
        <taxon>Spermatophyta</taxon>
        <taxon>Magnoliopsida</taxon>
        <taxon>eudicotyledons</taxon>
        <taxon>Gunneridae</taxon>
        <taxon>Pentapetalae</taxon>
        <taxon>rosids</taxon>
        <taxon>malvids</taxon>
        <taxon>Brassicales</taxon>
        <taxon>Brassicaceae</taxon>
        <taxon>Camelineae</taxon>
        <taxon>Camelina</taxon>
    </lineage>
</organism>
<evidence type="ECO:0000256" key="13">
    <source>
        <dbReference type="ARBA" id="ARBA00048679"/>
    </source>
</evidence>
<dbReference type="SMART" id="SM00220">
    <property type="entry name" value="S_TKc"/>
    <property type="match status" value="1"/>
</dbReference>
<comment type="catalytic activity">
    <reaction evidence="13">
        <text>L-seryl-[protein] + ATP = O-phospho-L-seryl-[protein] + ADP + H(+)</text>
        <dbReference type="Rhea" id="RHEA:17989"/>
        <dbReference type="Rhea" id="RHEA-COMP:9863"/>
        <dbReference type="Rhea" id="RHEA-COMP:11604"/>
        <dbReference type="ChEBI" id="CHEBI:15378"/>
        <dbReference type="ChEBI" id="CHEBI:29999"/>
        <dbReference type="ChEBI" id="CHEBI:30616"/>
        <dbReference type="ChEBI" id="CHEBI:83421"/>
        <dbReference type="ChEBI" id="CHEBI:456216"/>
        <dbReference type="EC" id="2.7.11.1"/>
    </reaction>
</comment>
<keyword evidence="6 14" id="KW-0547">Nucleotide-binding</keyword>
<dbReference type="GeneID" id="104701289"/>
<evidence type="ECO:0000259" key="17">
    <source>
        <dbReference type="PROSITE" id="PS50011"/>
    </source>
</evidence>
<keyword evidence="5 16" id="KW-0732">Signal</keyword>